<keyword evidence="7" id="KW-1185">Reference proteome</keyword>
<dbReference type="Proteomes" id="UP001143307">
    <property type="component" value="Unassembled WGS sequence"/>
</dbReference>
<dbReference type="GO" id="GO:0005524">
    <property type="term" value="F:ATP binding"/>
    <property type="evidence" value="ECO:0007669"/>
    <property type="project" value="UniProtKB-KW"/>
</dbReference>
<keyword evidence="3" id="KW-0547">Nucleotide-binding</keyword>
<dbReference type="InterPro" id="IPR003439">
    <property type="entry name" value="ABC_transporter-like_ATP-bd"/>
</dbReference>
<evidence type="ECO:0000256" key="3">
    <source>
        <dbReference type="ARBA" id="ARBA00022741"/>
    </source>
</evidence>
<dbReference type="PANTHER" id="PTHR46743:SF2">
    <property type="entry name" value="TEICHOIC ACIDS EXPORT ATP-BINDING PROTEIN TAGH"/>
    <property type="match status" value="1"/>
</dbReference>
<organism evidence="6 7">
    <name type="scientific">Candidatus Seongchinamella marina</name>
    <dbReference type="NCBI Taxonomy" id="2518990"/>
    <lineage>
        <taxon>Bacteria</taxon>
        <taxon>Pseudomonadati</taxon>
        <taxon>Pseudomonadota</taxon>
        <taxon>Gammaproteobacteria</taxon>
        <taxon>Cellvibrionales</taxon>
        <taxon>Halieaceae</taxon>
        <taxon>Seongchinamella</taxon>
    </lineage>
</organism>
<reference evidence="6" key="1">
    <citation type="submission" date="2019-02" db="EMBL/GenBank/DDBJ databases">
        <authorList>
            <person name="Li S.-H."/>
        </authorList>
    </citation>
    <scope>NUCLEOTIDE SEQUENCE</scope>
    <source>
        <strain evidence="6">IMCC8485</strain>
    </source>
</reference>
<dbReference type="CDD" id="cd03220">
    <property type="entry name" value="ABC_KpsT_Wzt"/>
    <property type="match status" value="1"/>
</dbReference>
<dbReference type="InterPro" id="IPR027417">
    <property type="entry name" value="P-loop_NTPase"/>
</dbReference>
<comment type="caution">
    <text evidence="6">The sequence shown here is derived from an EMBL/GenBank/DDBJ whole genome shotgun (WGS) entry which is preliminary data.</text>
</comment>
<evidence type="ECO:0000256" key="4">
    <source>
        <dbReference type="ARBA" id="ARBA00022840"/>
    </source>
</evidence>
<evidence type="ECO:0000256" key="2">
    <source>
        <dbReference type="ARBA" id="ARBA00022448"/>
    </source>
</evidence>
<evidence type="ECO:0000313" key="7">
    <source>
        <dbReference type="Proteomes" id="UP001143307"/>
    </source>
</evidence>
<name>A0ABT3SZZ4_9GAMM</name>
<comment type="similarity">
    <text evidence="1">Belongs to the ABC transporter superfamily.</text>
</comment>
<dbReference type="PROSITE" id="PS50893">
    <property type="entry name" value="ABC_TRANSPORTER_2"/>
    <property type="match status" value="1"/>
</dbReference>
<proteinExistence type="inferred from homology"/>
<sequence>MLELKDVSLSFQSSKDTFNDGVHYVLDSVSFKLYENETLGIIGRNGVGKTTMLRIMAGILAPSSGEISKRPERTASLLTIGLGHKADLSGRDNAMLSAMLQGANKDEATGYLDDIRDFSELGDSFEEPVKTYSSGMKSRLGFTTALLTHVDILLVDEILSVGDAEFKKKAESAMKGRIGGDQTVVFVSHSLSQVRSLCDRVLWIDGGQVKAAGDPKSVIAQYQKSLKS</sequence>
<dbReference type="InterPro" id="IPR050683">
    <property type="entry name" value="Bact_Polysacc_Export_ATP-bd"/>
</dbReference>
<dbReference type="Pfam" id="PF00005">
    <property type="entry name" value="ABC_tran"/>
    <property type="match status" value="1"/>
</dbReference>
<dbReference type="InterPro" id="IPR015860">
    <property type="entry name" value="ABC_transpr_TagH-like"/>
</dbReference>
<gene>
    <name evidence="6" type="ORF">EYC87_18520</name>
</gene>
<evidence type="ECO:0000313" key="6">
    <source>
        <dbReference type="EMBL" id="MCX2975580.1"/>
    </source>
</evidence>
<accession>A0ABT3SZZ4</accession>
<evidence type="ECO:0000259" key="5">
    <source>
        <dbReference type="PROSITE" id="PS50893"/>
    </source>
</evidence>
<keyword evidence="4 6" id="KW-0067">ATP-binding</keyword>
<dbReference type="SMART" id="SM00382">
    <property type="entry name" value="AAA"/>
    <property type="match status" value="1"/>
</dbReference>
<dbReference type="PANTHER" id="PTHR46743">
    <property type="entry name" value="TEICHOIC ACIDS EXPORT ATP-BINDING PROTEIN TAGH"/>
    <property type="match status" value="1"/>
</dbReference>
<dbReference type="EMBL" id="SHNP01000009">
    <property type="protein sequence ID" value="MCX2975580.1"/>
    <property type="molecule type" value="Genomic_DNA"/>
</dbReference>
<keyword evidence="2" id="KW-0813">Transport</keyword>
<dbReference type="SUPFAM" id="SSF52540">
    <property type="entry name" value="P-loop containing nucleoside triphosphate hydrolases"/>
    <property type="match status" value="1"/>
</dbReference>
<dbReference type="InterPro" id="IPR003593">
    <property type="entry name" value="AAA+_ATPase"/>
</dbReference>
<evidence type="ECO:0000256" key="1">
    <source>
        <dbReference type="ARBA" id="ARBA00005417"/>
    </source>
</evidence>
<protein>
    <submittedName>
        <fullName evidence="6">ABC transporter ATP-binding protein</fullName>
    </submittedName>
</protein>
<feature type="domain" description="ABC transporter" evidence="5">
    <location>
        <begin position="2"/>
        <end position="228"/>
    </location>
</feature>
<dbReference type="Gene3D" id="3.40.50.300">
    <property type="entry name" value="P-loop containing nucleotide triphosphate hydrolases"/>
    <property type="match status" value="1"/>
</dbReference>